<reference evidence="1" key="1">
    <citation type="journal article" date="2022" name="bioRxiv">
        <title>Sequencing and chromosome-scale assembly of the giantPleurodeles waltlgenome.</title>
        <authorList>
            <person name="Brown T."/>
            <person name="Elewa A."/>
            <person name="Iarovenko S."/>
            <person name="Subramanian E."/>
            <person name="Araus A.J."/>
            <person name="Petzold A."/>
            <person name="Susuki M."/>
            <person name="Suzuki K.-i.T."/>
            <person name="Hayashi T."/>
            <person name="Toyoda A."/>
            <person name="Oliveira C."/>
            <person name="Osipova E."/>
            <person name="Leigh N.D."/>
            <person name="Simon A."/>
            <person name="Yun M.H."/>
        </authorList>
    </citation>
    <scope>NUCLEOTIDE SEQUENCE</scope>
    <source>
        <strain evidence="1">20211129_DDA</strain>
        <tissue evidence="1">Liver</tissue>
    </source>
</reference>
<evidence type="ECO:0000313" key="2">
    <source>
        <dbReference type="Proteomes" id="UP001066276"/>
    </source>
</evidence>
<sequence>MHYFVPRLAVVSEEPSLAVPGNTQSTLSGVKCVCMRCPHACLCPRGAGAQVKRHCCLGRDKCVFPQSLVAVLLTGPALGGTARGRELPGLV</sequence>
<keyword evidence="2" id="KW-1185">Reference proteome</keyword>
<proteinExistence type="predicted"/>
<name>A0AAV7RHW5_PLEWA</name>
<dbReference type="EMBL" id="JANPWB010000009">
    <property type="protein sequence ID" value="KAJ1152026.1"/>
    <property type="molecule type" value="Genomic_DNA"/>
</dbReference>
<dbReference type="AlphaFoldDB" id="A0AAV7RHW5"/>
<accession>A0AAV7RHW5</accession>
<evidence type="ECO:0000313" key="1">
    <source>
        <dbReference type="EMBL" id="KAJ1152026.1"/>
    </source>
</evidence>
<dbReference type="Proteomes" id="UP001066276">
    <property type="component" value="Chromosome 5"/>
</dbReference>
<gene>
    <name evidence="1" type="ORF">NDU88_004804</name>
</gene>
<comment type="caution">
    <text evidence="1">The sequence shown here is derived from an EMBL/GenBank/DDBJ whole genome shotgun (WGS) entry which is preliminary data.</text>
</comment>
<protein>
    <submittedName>
        <fullName evidence="1">Uncharacterized protein</fullName>
    </submittedName>
</protein>
<organism evidence="1 2">
    <name type="scientific">Pleurodeles waltl</name>
    <name type="common">Iberian ribbed newt</name>
    <dbReference type="NCBI Taxonomy" id="8319"/>
    <lineage>
        <taxon>Eukaryota</taxon>
        <taxon>Metazoa</taxon>
        <taxon>Chordata</taxon>
        <taxon>Craniata</taxon>
        <taxon>Vertebrata</taxon>
        <taxon>Euteleostomi</taxon>
        <taxon>Amphibia</taxon>
        <taxon>Batrachia</taxon>
        <taxon>Caudata</taxon>
        <taxon>Salamandroidea</taxon>
        <taxon>Salamandridae</taxon>
        <taxon>Pleurodelinae</taxon>
        <taxon>Pleurodeles</taxon>
    </lineage>
</organism>